<protein>
    <submittedName>
        <fullName evidence="4">Pyridine nucleotide-disulfide oxidoreductase family protein</fullName>
    </submittedName>
</protein>
<sequence>MIHPLIIGSGPAGVSAAQTIVDNAKLIEHLTGQVVKPVMLSEAAFPGGQGLRRLNSQMGFEPRKLYRNEEAKYRSFHWNADALIGQIDYRPRTTVWSLYEGTAFVESAGEVDELPYSHVIIATGATDKIMPFKGWTLPGVYSLGGSQVALKDQGSFIGRKVVFAGSSPLLLLAALQYHRLGAKNIVVLDTTPFRAKLSALPGLRHSFRTAWQGARYMAELKSAGIPIHSGVVLEEVQGETHVESLVFRDRKGRIQKLDCDAVALGYGLRAETQLAELAGCQFEFDSDFRQWLPVTDRDGRGAEGVYLAGDGASIGGVDCAIQSGKLAALAMIEDIAVEASVMMPQVARAELQQAKRRTSDVVGQYRAFQRNLARIFRWPVDNVSAINDETIVCRCEGVSAGEIRQSIAKEVGPVEVNRVKAITRCGMGRCQGRFCALALAEITSHASGRSIEDVGRLRAQAPVKPLNVGAVRVVSS</sequence>
<dbReference type="Gene3D" id="1.10.10.1100">
    <property type="entry name" value="BFD-like [2Fe-2S]-binding domain"/>
    <property type="match status" value="1"/>
</dbReference>
<dbReference type="Pfam" id="PF07992">
    <property type="entry name" value="Pyr_redox_2"/>
    <property type="match status" value="1"/>
</dbReference>
<dbReference type="Pfam" id="PF04324">
    <property type="entry name" value="Fer2_BFD"/>
    <property type="match status" value="1"/>
</dbReference>
<dbReference type="InterPro" id="IPR017224">
    <property type="entry name" value="Opine_Oxase_asu/HCN_bsu"/>
</dbReference>
<dbReference type="KEGG" id="och:CES85_4642"/>
<dbReference type="Gene3D" id="3.50.50.60">
    <property type="entry name" value="FAD/NAD(P)-binding domain"/>
    <property type="match status" value="2"/>
</dbReference>
<dbReference type="RefSeq" id="WP_095444743.1">
    <property type="nucleotide sequence ID" value="NZ_CP022603.1"/>
</dbReference>
<reference evidence="4 5" key="1">
    <citation type="submission" date="2017-07" db="EMBL/GenBank/DDBJ databases">
        <title>Phylogenetic study on the rhizospheric bacterium Ochrobactrum sp. A44.</title>
        <authorList>
            <person name="Krzyzanowska D.M."/>
            <person name="Ossowicki A."/>
            <person name="Rajewska M."/>
            <person name="Maciag T."/>
            <person name="Kaczynski Z."/>
            <person name="Czerwicka M."/>
            <person name="Jafra S."/>
        </authorList>
    </citation>
    <scope>NUCLEOTIDE SEQUENCE [LARGE SCALE GENOMIC DNA]</scope>
    <source>
        <strain evidence="4 5">A44</strain>
    </source>
</reference>
<dbReference type="PRINTS" id="PR00368">
    <property type="entry name" value="FADPNR"/>
</dbReference>
<dbReference type="PRINTS" id="PR00411">
    <property type="entry name" value="PNDRDTASEI"/>
</dbReference>
<gene>
    <name evidence="4" type="ORF">CES85_4642</name>
</gene>
<dbReference type="InterPro" id="IPR051691">
    <property type="entry name" value="Metab_Enz_Cyan_OpOx_G3PDH"/>
</dbReference>
<dbReference type="AlphaFoldDB" id="A0A248UBY9"/>
<accession>A0A248UBY9</accession>
<dbReference type="Proteomes" id="UP000215256">
    <property type="component" value="Chromosome 2"/>
</dbReference>
<dbReference type="PIRSF" id="PIRSF037495">
    <property type="entry name" value="Opine_OX_OoxA/HcnB"/>
    <property type="match status" value="1"/>
</dbReference>
<evidence type="ECO:0000256" key="1">
    <source>
        <dbReference type="ARBA" id="ARBA00023002"/>
    </source>
</evidence>
<keyword evidence="1" id="KW-0560">Oxidoreductase</keyword>
<name>A0A248UBY9_9HYPH</name>
<dbReference type="PANTHER" id="PTHR42949">
    <property type="entry name" value="ANAEROBIC GLYCEROL-3-PHOSPHATE DEHYDROGENASE SUBUNIT B"/>
    <property type="match status" value="1"/>
</dbReference>
<evidence type="ECO:0000259" key="3">
    <source>
        <dbReference type="Pfam" id="PF07992"/>
    </source>
</evidence>
<feature type="domain" description="BFD-like [2Fe-2S]-binding" evidence="2">
    <location>
        <begin position="391"/>
        <end position="442"/>
    </location>
</feature>
<evidence type="ECO:0000259" key="2">
    <source>
        <dbReference type="Pfam" id="PF04324"/>
    </source>
</evidence>
<dbReference type="OrthoDB" id="9801699at2"/>
<organism evidence="4 5">
    <name type="scientific">Ochrobactrum quorumnocens</name>
    <dbReference type="NCBI Taxonomy" id="271865"/>
    <lineage>
        <taxon>Bacteria</taxon>
        <taxon>Pseudomonadati</taxon>
        <taxon>Pseudomonadota</taxon>
        <taxon>Alphaproteobacteria</taxon>
        <taxon>Hyphomicrobiales</taxon>
        <taxon>Brucellaceae</taxon>
        <taxon>Brucella/Ochrobactrum group</taxon>
        <taxon>Ochrobactrum</taxon>
    </lineage>
</organism>
<dbReference type="SUPFAM" id="SSF51905">
    <property type="entry name" value="FAD/NAD(P)-binding domain"/>
    <property type="match status" value="1"/>
</dbReference>
<proteinExistence type="predicted"/>
<dbReference type="InterPro" id="IPR007419">
    <property type="entry name" value="BFD-like_2Fe2S-bd_dom"/>
</dbReference>
<dbReference type="PANTHER" id="PTHR42949:SF3">
    <property type="entry name" value="ANAEROBIC GLYCEROL-3-PHOSPHATE DEHYDROGENASE SUBUNIT B"/>
    <property type="match status" value="1"/>
</dbReference>
<evidence type="ECO:0000313" key="4">
    <source>
        <dbReference type="EMBL" id="ASV83859.1"/>
    </source>
</evidence>
<dbReference type="EMBL" id="CP022603">
    <property type="protein sequence ID" value="ASV83859.1"/>
    <property type="molecule type" value="Genomic_DNA"/>
</dbReference>
<evidence type="ECO:0000313" key="5">
    <source>
        <dbReference type="Proteomes" id="UP000215256"/>
    </source>
</evidence>
<dbReference type="InterPro" id="IPR023753">
    <property type="entry name" value="FAD/NAD-binding_dom"/>
</dbReference>
<feature type="domain" description="FAD/NAD(P)-binding" evidence="3">
    <location>
        <begin position="5"/>
        <end position="324"/>
    </location>
</feature>
<dbReference type="GO" id="GO:0016491">
    <property type="term" value="F:oxidoreductase activity"/>
    <property type="evidence" value="ECO:0007669"/>
    <property type="project" value="UniProtKB-KW"/>
</dbReference>
<dbReference type="InterPro" id="IPR036188">
    <property type="entry name" value="FAD/NAD-bd_sf"/>
</dbReference>
<dbReference type="InterPro" id="IPR041854">
    <property type="entry name" value="BFD-like_2Fe2S-bd_dom_sf"/>
</dbReference>
<dbReference type="CDD" id="cd19946">
    <property type="entry name" value="GlpA-like_Fer2_BFD-like"/>
    <property type="match status" value="1"/>
</dbReference>